<dbReference type="AlphaFoldDB" id="K3X4J2"/>
<dbReference type="InterPro" id="IPR036457">
    <property type="entry name" value="PPM-type-like_dom_sf"/>
</dbReference>
<dbReference type="eggNOG" id="ENOG502RIA3">
    <property type="taxonomic scope" value="Eukaryota"/>
</dbReference>
<dbReference type="PANTHER" id="PTHR12320">
    <property type="entry name" value="PROTEIN PHOSPHATASE 2C"/>
    <property type="match status" value="1"/>
</dbReference>
<name>K3X4J2_GLOUD</name>
<dbReference type="HOGENOM" id="CLU_037395_0_0_1"/>
<dbReference type="STRING" id="431595.K3X4J2"/>
<dbReference type="Pfam" id="PF13672">
    <property type="entry name" value="PP2C_2"/>
    <property type="match status" value="1"/>
</dbReference>
<dbReference type="InParanoid" id="K3X4J2"/>
<dbReference type="SUPFAM" id="SSF81606">
    <property type="entry name" value="PP2C-like"/>
    <property type="match status" value="1"/>
</dbReference>
<comment type="similarity">
    <text evidence="1">Belongs to the PP2C family.</text>
</comment>
<dbReference type="Proteomes" id="UP000019132">
    <property type="component" value="Unassembled WGS sequence"/>
</dbReference>
<dbReference type="VEuPathDB" id="FungiDB:PYU1_G012115"/>
<protein>
    <recommendedName>
        <fullName evidence="1">Protein phosphatase</fullName>
        <ecNumber evidence="1">3.1.3.16</ecNumber>
    </recommendedName>
</protein>
<comment type="catalytic activity">
    <reaction evidence="1">
        <text>O-phospho-L-seryl-[protein] + H2O = L-seryl-[protein] + phosphate</text>
        <dbReference type="Rhea" id="RHEA:20629"/>
        <dbReference type="Rhea" id="RHEA-COMP:9863"/>
        <dbReference type="Rhea" id="RHEA-COMP:11604"/>
        <dbReference type="ChEBI" id="CHEBI:15377"/>
        <dbReference type="ChEBI" id="CHEBI:29999"/>
        <dbReference type="ChEBI" id="CHEBI:43474"/>
        <dbReference type="ChEBI" id="CHEBI:83421"/>
        <dbReference type="EC" id="3.1.3.16"/>
    </reaction>
</comment>
<keyword evidence="1" id="KW-0904">Protein phosphatase</keyword>
<dbReference type="EMBL" id="GL376601">
    <property type="status" value="NOT_ANNOTATED_CDS"/>
    <property type="molecule type" value="Genomic_DNA"/>
</dbReference>
<dbReference type="InterPro" id="IPR039123">
    <property type="entry name" value="PPTC7"/>
</dbReference>
<sequence length="526" mass="58175">MSGGTDVVVGAPPGIDTSEGASRMYPPPTAAPRSSPLADEQPFPLPSHSAPLVGSTDGTPEQTSPSDKSAFPFKRRAASFNDRYPFRSSSAKTAVANAFANVSSRTTERFAKFRSISSDNFMKKAAPISHSWKVNMNDLARRAKEAAVRAKTNRYQWESNDDAVQFVSGAFEYHGEDAGAVSSYFHIVADGVSSPFGRNSLAQITYEPVSSALIANELVAAVQQALEDITNKNTTPLDVKSFESVVVDAIKTTRIKCFQHRQSRVAATLSVSYFDKWNGKLLTFSLGDSKCIVVRQGEIVHETMAVLRDFNVPSVVNLTNQVTASDYVVQSFVLQEQDICMTFSDGIGDNLYKEDIIDAVKEMQTGLATLQQVCDSLVAQSQMKISIERARELAAADNDSMREDGNMPLDNDVNRLSCSVARISIHNRPVQGFFPFATAAALEYRARALEECIPEHEQQHSKGSVDHLACSLSLYEQHKTRNTLDRQLVVRKPNRRRHYSLLQLKRMAEMRTKKPDDITLFVTHFS</sequence>
<comment type="cofactor">
    <cofactor evidence="1">
        <name>Mn(2+)</name>
        <dbReference type="ChEBI" id="CHEBI:29035"/>
    </cofactor>
</comment>
<feature type="domain" description="PPM-type phosphatase" evidence="3">
    <location>
        <begin position="184"/>
        <end position="367"/>
    </location>
</feature>
<accession>K3X4J2</accession>
<proteinExistence type="inferred from homology"/>
<feature type="compositionally biased region" description="Polar residues" evidence="2">
    <location>
        <begin position="56"/>
        <end position="67"/>
    </location>
</feature>
<reference evidence="5" key="2">
    <citation type="submission" date="2010-04" db="EMBL/GenBank/DDBJ databases">
        <authorList>
            <person name="Buell R."/>
            <person name="Hamilton J."/>
            <person name="Hostetler J."/>
        </authorList>
    </citation>
    <scope>NUCLEOTIDE SEQUENCE [LARGE SCALE GENOMIC DNA]</scope>
    <source>
        <strain evidence="5">DAOM:BR144</strain>
    </source>
</reference>
<evidence type="ECO:0000259" key="3">
    <source>
        <dbReference type="Pfam" id="PF13672"/>
    </source>
</evidence>
<keyword evidence="1" id="KW-0479">Metal-binding</keyword>
<keyword evidence="1" id="KW-0460">Magnesium</keyword>
<dbReference type="GO" id="GO:0046872">
    <property type="term" value="F:metal ion binding"/>
    <property type="evidence" value="ECO:0007669"/>
    <property type="project" value="UniProtKB-UniRule"/>
</dbReference>
<evidence type="ECO:0000313" key="4">
    <source>
        <dbReference type="EnsemblProtists" id="PYU1_T012141"/>
    </source>
</evidence>
<dbReference type="EC" id="3.1.3.16" evidence="1"/>
<comment type="catalytic activity">
    <reaction evidence="1">
        <text>O-phospho-L-threonyl-[protein] + H2O = L-threonyl-[protein] + phosphate</text>
        <dbReference type="Rhea" id="RHEA:47004"/>
        <dbReference type="Rhea" id="RHEA-COMP:11060"/>
        <dbReference type="Rhea" id="RHEA-COMP:11605"/>
        <dbReference type="ChEBI" id="CHEBI:15377"/>
        <dbReference type="ChEBI" id="CHEBI:30013"/>
        <dbReference type="ChEBI" id="CHEBI:43474"/>
        <dbReference type="ChEBI" id="CHEBI:61977"/>
        <dbReference type="EC" id="3.1.3.16"/>
    </reaction>
</comment>
<dbReference type="GO" id="GO:0004722">
    <property type="term" value="F:protein serine/threonine phosphatase activity"/>
    <property type="evidence" value="ECO:0007669"/>
    <property type="project" value="UniProtKB-EC"/>
</dbReference>
<evidence type="ECO:0000313" key="5">
    <source>
        <dbReference type="Proteomes" id="UP000019132"/>
    </source>
</evidence>
<reference evidence="4" key="3">
    <citation type="submission" date="2015-02" db="UniProtKB">
        <authorList>
            <consortium name="EnsemblProtists"/>
        </authorList>
    </citation>
    <scope>IDENTIFICATION</scope>
    <source>
        <strain evidence="4">DAOM BR144</strain>
    </source>
</reference>
<dbReference type="InterPro" id="IPR001932">
    <property type="entry name" value="PPM-type_phosphatase-like_dom"/>
</dbReference>
<dbReference type="EnsemblProtists" id="PYU1_T012141">
    <property type="protein sequence ID" value="PYU1_T012141"/>
    <property type="gene ID" value="PYU1_G012115"/>
</dbReference>
<keyword evidence="5" id="KW-1185">Reference proteome</keyword>
<reference evidence="5" key="1">
    <citation type="journal article" date="2010" name="Genome Biol.">
        <title>Genome sequence of the necrotrophic plant pathogen Pythium ultimum reveals original pathogenicity mechanisms and effector repertoire.</title>
        <authorList>
            <person name="Levesque C.A."/>
            <person name="Brouwer H."/>
            <person name="Cano L."/>
            <person name="Hamilton J.P."/>
            <person name="Holt C."/>
            <person name="Huitema E."/>
            <person name="Raffaele S."/>
            <person name="Robideau G.P."/>
            <person name="Thines M."/>
            <person name="Win J."/>
            <person name="Zerillo M.M."/>
            <person name="Beakes G.W."/>
            <person name="Boore J.L."/>
            <person name="Busam D."/>
            <person name="Dumas B."/>
            <person name="Ferriera S."/>
            <person name="Fuerstenberg S.I."/>
            <person name="Gachon C.M."/>
            <person name="Gaulin E."/>
            <person name="Govers F."/>
            <person name="Grenville-Briggs L."/>
            <person name="Horner N."/>
            <person name="Hostetler J."/>
            <person name="Jiang R.H."/>
            <person name="Johnson J."/>
            <person name="Krajaejun T."/>
            <person name="Lin H."/>
            <person name="Meijer H.J."/>
            <person name="Moore B."/>
            <person name="Morris P."/>
            <person name="Phuntmart V."/>
            <person name="Puiu D."/>
            <person name="Shetty J."/>
            <person name="Stajich J.E."/>
            <person name="Tripathy S."/>
            <person name="Wawra S."/>
            <person name="van West P."/>
            <person name="Whitty B.R."/>
            <person name="Coutinho P.M."/>
            <person name="Henrissat B."/>
            <person name="Martin F."/>
            <person name="Thomas P.D."/>
            <person name="Tyler B.M."/>
            <person name="De Vries R.P."/>
            <person name="Kamoun S."/>
            <person name="Yandell M."/>
            <person name="Tisserat N."/>
            <person name="Buell C.R."/>
        </authorList>
    </citation>
    <scope>NUCLEOTIDE SEQUENCE</scope>
    <source>
        <strain evidence="5">DAOM:BR144</strain>
    </source>
</reference>
<keyword evidence="1" id="KW-0464">Manganese</keyword>
<dbReference type="Gene3D" id="3.60.40.10">
    <property type="entry name" value="PPM-type phosphatase domain"/>
    <property type="match status" value="1"/>
</dbReference>
<feature type="region of interest" description="Disordered" evidence="2">
    <location>
        <begin position="1"/>
        <end position="72"/>
    </location>
</feature>
<organism evidence="4 5">
    <name type="scientific">Globisporangium ultimum (strain ATCC 200006 / CBS 805.95 / DAOM BR144)</name>
    <name type="common">Pythium ultimum</name>
    <dbReference type="NCBI Taxonomy" id="431595"/>
    <lineage>
        <taxon>Eukaryota</taxon>
        <taxon>Sar</taxon>
        <taxon>Stramenopiles</taxon>
        <taxon>Oomycota</taxon>
        <taxon>Peronosporomycetes</taxon>
        <taxon>Pythiales</taxon>
        <taxon>Pythiaceae</taxon>
        <taxon>Globisporangium</taxon>
    </lineage>
</organism>
<comment type="cofactor">
    <cofactor evidence="1">
        <name>Mg(2+)</name>
        <dbReference type="ChEBI" id="CHEBI:18420"/>
    </cofactor>
</comment>
<keyword evidence="1" id="KW-0378">Hydrolase</keyword>
<evidence type="ECO:0000256" key="2">
    <source>
        <dbReference type="SAM" id="MobiDB-lite"/>
    </source>
</evidence>
<dbReference type="PANTHER" id="PTHR12320:SF1">
    <property type="entry name" value="PROTEIN PHOSPHATASE PTC7 HOMOLOG"/>
    <property type="match status" value="1"/>
</dbReference>
<evidence type="ECO:0000256" key="1">
    <source>
        <dbReference type="RuleBase" id="RU366020"/>
    </source>
</evidence>